<accession>A0ABS6A868</accession>
<dbReference type="EMBL" id="JAHKPV010000018">
    <property type="protein sequence ID" value="MBU2874326.1"/>
    <property type="molecule type" value="Genomic_DNA"/>
</dbReference>
<evidence type="ECO:0000313" key="1">
    <source>
        <dbReference type="EMBL" id="MBU2874326.1"/>
    </source>
</evidence>
<organism evidence="1 2">
    <name type="scientific">Marinobacter salexigens</name>
    <dbReference type="NCBI Taxonomy" id="1925763"/>
    <lineage>
        <taxon>Bacteria</taxon>
        <taxon>Pseudomonadati</taxon>
        <taxon>Pseudomonadota</taxon>
        <taxon>Gammaproteobacteria</taxon>
        <taxon>Pseudomonadales</taxon>
        <taxon>Marinobacteraceae</taxon>
        <taxon>Marinobacter</taxon>
    </lineage>
</organism>
<name>A0ABS6A868_9GAMM</name>
<dbReference type="Proteomes" id="UP000753376">
    <property type="component" value="Unassembled WGS sequence"/>
</dbReference>
<reference evidence="1 2" key="1">
    <citation type="submission" date="2021-05" db="EMBL/GenBank/DDBJ databases">
        <title>Draft genomes of bacteria isolated from model marine particles.</title>
        <authorList>
            <person name="Datta M.S."/>
            <person name="Schwartzman J.A."/>
            <person name="Enke T.N."/>
            <person name="Saavedra J."/>
            <person name="Cermak N."/>
            <person name="Cordero O.X."/>
        </authorList>
    </citation>
    <scope>NUCLEOTIDE SEQUENCE [LARGE SCALE GENOMIC DNA]</scope>
    <source>
        <strain evidence="1 2">D2M19</strain>
    </source>
</reference>
<gene>
    <name evidence="1" type="ORF">KO508_09945</name>
</gene>
<sequence length="56" mass="6749">MKWIVLVIVGAVVAYWLYQGRRKNNIEDPDMKTFEEKDYYLKKDDDSSSNDRNPRH</sequence>
<comment type="caution">
    <text evidence="1">The sequence shown here is derived from an EMBL/GenBank/DDBJ whole genome shotgun (WGS) entry which is preliminary data.</text>
</comment>
<protein>
    <submittedName>
        <fullName evidence="1">Uncharacterized protein</fullName>
    </submittedName>
</protein>
<proteinExistence type="predicted"/>
<keyword evidence="2" id="KW-1185">Reference proteome</keyword>
<evidence type="ECO:0000313" key="2">
    <source>
        <dbReference type="Proteomes" id="UP000753376"/>
    </source>
</evidence>
<dbReference type="RefSeq" id="WP_216008173.1">
    <property type="nucleotide sequence ID" value="NZ_JAHKPV010000018.1"/>
</dbReference>